<evidence type="ECO:0000256" key="1">
    <source>
        <dbReference type="SAM" id="MobiDB-lite"/>
    </source>
</evidence>
<feature type="compositionally biased region" description="Low complexity" evidence="1">
    <location>
        <begin position="17"/>
        <end position="37"/>
    </location>
</feature>
<gene>
    <name evidence="3" type="ORF">FOL47_001200</name>
</gene>
<dbReference type="OrthoDB" id="408273at2759"/>
<dbReference type="CDD" id="cd01650">
    <property type="entry name" value="RT_nLTR_like"/>
    <property type="match status" value="1"/>
</dbReference>
<dbReference type="EMBL" id="JAAPAO010001271">
    <property type="protein sequence ID" value="KAF4650381.1"/>
    <property type="molecule type" value="Genomic_DNA"/>
</dbReference>
<feature type="domain" description="Reverse transcriptase" evidence="2">
    <location>
        <begin position="733"/>
        <end position="1004"/>
    </location>
</feature>
<dbReference type="Pfam" id="PF00078">
    <property type="entry name" value="RVT_1"/>
    <property type="match status" value="1"/>
</dbReference>
<dbReference type="InterPro" id="IPR036691">
    <property type="entry name" value="Endo/exonu/phosph_ase_sf"/>
</dbReference>
<dbReference type="GO" id="GO:0003824">
    <property type="term" value="F:catalytic activity"/>
    <property type="evidence" value="ECO:0007669"/>
    <property type="project" value="InterPro"/>
</dbReference>
<organism evidence="3 4">
    <name type="scientific">Perkinsus chesapeaki</name>
    <name type="common">Clam parasite</name>
    <name type="synonym">Perkinsus andrewsi</name>
    <dbReference type="NCBI Taxonomy" id="330153"/>
    <lineage>
        <taxon>Eukaryota</taxon>
        <taxon>Sar</taxon>
        <taxon>Alveolata</taxon>
        <taxon>Perkinsozoa</taxon>
        <taxon>Perkinsea</taxon>
        <taxon>Perkinsida</taxon>
        <taxon>Perkinsidae</taxon>
        <taxon>Perkinsus</taxon>
    </lineage>
</organism>
<dbReference type="InterPro" id="IPR043502">
    <property type="entry name" value="DNA/RNA_pol_sf"/>
</dbReference>
<dbReference type="SUPFAM" id="SSF56672">
    <property type="entry name" value="DNA/RNA polymerases"/>
    <property type="match status" value="1"/>
</dbReference>
<dbReference type="Gene3D" id="3.60.10.10">
    <property type="entry name" value="Endonuclease/exonuclease/phosphatase"/>
    <property type="match status" value="1"/>
</dbReference>
<dbReference type="PROSITE" id="PS50878">
    <property type="entry name" value="RT_POL"/>
    <property type="match status" value="1"/>
</dbReference>
<dbReference type="InterPro" id="IPR000477">
    <property type="entry name" value="RT_dom"/>
</dbReference>
<reference evidence="3 4" key="1">
    <citation type="submission" date="2020-04" db="EMBL/GenBank/DDBJ databases">
        <title>Perkinsus chesapeaki whole genome sequence.</title>
        <authorList>
            <person name="Bogema D.R."/>
        </authorList>
    </citation>
    <scope>NUCLEOTIDE SEQUENCE [LARGE SCALE GENOMIC DNA]</scope>
    <source>
        <strain evidence="3">ATCC PRA-425</strain>
    </source>
</reference>
<evidence type="ECO:0000259" key="2">
    <source>
        <dbReference type="PROSITE" id="PS50878"/>
    </source>
</evidence>
<feature type="region of interest" description="Disordered" evidence="1">
    <location>
        <begin position="1"/>
        <end position="46"/>
    </location>
</feature>
<dbReference type="AlphaFoldDB" id="A0A7J6KUZ7"/>
<sequence length="1208" mass="134182">MPPIPPPSRQLRSQNRSAAKSSDRAASGSQSANSSSANTPHPAGRGIDWAEITDLDEQLESSRTPMDWAETITNVVNGVLAQEGKYFSLAKADIILKAIESMKTGYIRILEQNISLKDKLLSKASETPPVVSYRGALLSGIPHTSRLPPPSKTIVVKPTSLPDDPIGRKSTILNLQKTLGATVRDKAIVVDTITTRRGDVAIKVPENTDTDEIISTINSAIPSGKAAVANKLQPEVMISLAGTSDITPDKILSDVPLYMPGTDTQNWKIIRANSKMVTVRMPCRDRDRIMKEGFIVVDTLRLRCRDVIGIRACFSCGSCHGQAAPCREKKSCLTCGGQHEMRDCPNRELPLDQRRCSLCGGSGHNYHEGPLCRVKLRGDTNGYSHVWGIYPPNLSSRNEVAYRYGREMESLVLSTGLTCYNNTDDIQPTYHHAASTATERRSTIDATFGTNDMLVTNWRVATDLSPYGSDHYPILFSLSSQVTMNEPHHQHELSNFCHSKICWTTFTNHINSCEAAFLEREAFDPSDHIDVLERRISGVIQQAARASCPSRDPNATPRPVNSWWDNDLKDARASLARTRRLHGHTSANYREERLKYRRLIDEKKSSSFVRFASTIEDDPNFLNKVTREPVLPPTTIIGYPTVEGTVSALADKYLGSTSYDPAIVVSSSVEAGSISPHDNLLADSHPDFAVSLVKAEILSKQKSTTPGSCGIRWDHLVYCPDWLVRELCRLFQLSLSKGFVPTHWRSSTVIYIPKPSGYGTIKGVRPITLSCTLCKLMEAMIILRLSAAIDQVLASREQYAYLPGRSSVSLVKDLLHHVQVGFTGKIVKKKPPWAIAGLDLSNAFGSIPHDKLITAIAALGVPSTEQHWIQSWLAPRRNTNRYLGISSSRLADSNVGLSQGSVLSPILFVLFMHYWLNHITAQLGPKKFGLRWFVYADDCYIAFKFRLRTSSGIMDQEINNFLTALTTALDTVNLKLSMEKTAVLTGYNSTCFRSKFMSILGMTISSKLSFSQHLKAKLAKCHNLTMKILRFTRKSYGISPTGVLQLARSVWLPTISYGLEVWGVSLVHKSTCGLIDSAYRSIIRMAYRLPQSTPINFIDIMHGGPCLSDILIDKLLVKILHKMESPSSGDLLPAHFGWNRSLRTKWRHVLSTRLPQMATTDRYTKGTRPPPDIRRRILVGSHPEAGTNYWRCLAGLHFGRCWICGGRL</sequence>
<accession>A0A7J6KUZ7</accession>
<name>A0A7J6KUZ7_PERCH</name>
<evidence type="ECO:0000313" key="3">
    <source>
        <dbReference type="EMBL" id="KAF4650381.1"/>
    </source>
</evidence>
<comment type="caution">
    <text evidence="3">The sequence shown here is derived from an EMBL/GenBank/DDBJ whole genome shotgun (WGS) entry which is preliminary data.</text>
</comment>
<dbReference type="SUPFAM" id="SSF56219">
    <property type="entry name" value="DNase I-like"/>
    <property type="match status" value="1"/>
</dbReference>
<dbReference type="PANTHER" id="PTHR19446">
    <property type="entry name" value="REVERSE TRANSCRIPTASES"/>
    <property type="match status" value="1"/>
</dbReference>
<keyword evidence="4" id="KW-1185">Reference proteome</keyword>
<protein>
    <recommendedName>
        <fullName evidence="2">Reverse transcriptase domain-containing protein</fullName>
    </recommendedName>
</protein>
<proteinExistence type="predicted"/>
<dbReference type="Proteomes" id="UP000591131">
    <property type="component" value="Unassembled WGS sequence"/>
</dbReference>
<evidence type="ECO:0000313" key="4">
    <source>
        <dbReference type="Proteomes" id="UP000591131"/>
    </source>
</evidence>